<name>A0A9X7C4N7_BACCE</name>
<feature type="domain" description="Clostridial binary toxin B/anthrax toxin PA" evidence="2">
    <location>
        <begin position="45"/>
        <end position="125"/>
    </location>
</feature>
<dbReference type="Proteomes" id="UP000223834">
    <property type="component" value="Unassembled WGS sequence"/>
</dbReference>
<protein>
    <submittedName>
        <fullName evidence="3">Iota toxin protein Ib</fullName>
    </submittedName>
</protein>
<reference evidence="3 4" key="1">
    <citation type="submission" date="2017-09" db="EMBL/GenBank/DDBJ databases">
        <title>Large-scale bioinformatics analysis of Bacillus genomes uncovers conserved roles of natural products in bacterial physiology.</title>
        <authorList>
            <consortium name="Agbiome Team Llc"/>
            <person name="Bleich R.M."/>
            <person name="Grubbs K.J."/>
            <person name="Santa Maria K.C."/>
            <person name="Allen S.E."/>
            <person name="Farag S."/>
            <person name="Shank E.A."/>
            <person name="Bowers A."/>
        </authorList>
    </citation>
    <scope>NUCLEOTIDE SEQUENCE [LARGE SCALE GENOMIC DNA]</scope>
    <source>
        <strain evidence="3 4">AFS049141</strain>
    </source>
</reference>
<evidence type="ECO:0000313" key="4">
    <source>
        <dbReference type="Proteomes" id="UP000223834"/>
    </source>
</evidence>
<feature type="non-terminal residue" evidence="3">
    <location>
        <position position="1"/>
    </location>
</feature>
<dbReference type="Pfam" id="PF17476">
    <property type="entry name" value="Binary_toxB_3"/>
    <property type="match status" value="1"/>
</dbReference>
<dbReference type="PRINTS" id="PR01391">
    <property type="entry name" value="BINARYTOXINB"/>
</dbReference>
<evidence type="ECO:0000259" key="2">
    <source>
        <dbReference type="Pfam" id="PF17476"/>
    </source>
</evidence>
<dbReference type="InterPro" id="IPR035331">
    <property type="entry name" value="Binary_toxB_3"/>
</dbReference>
<feature type="compositionally biased region" description="Polar residues" evidence="1">
    <location>
        <begin position="1"/>
        <end position="19"/>
    </location>
</feature>
<feature type="non-terminal residue" evidence="3">
    <location>
        <position position="126"/>
    </location>
</feature>
<organism evidence="3 4">
    <name type="scientific">Bacillus cereus</name>
    <dbReference type="NCBI Taxonomy" id="1396"/>
    <lineage>
        <taxon>Bacteria</taxon>
        <taxon>Bacillati</taxon>
        <taxon>Bacillota</taxon>
        <taxon>Bacilli</taxon>
        <taxon>Bacillales</taxon>
        <taxon>Bacillaceae</taxon>
        <taxon>Bacillus</taxon>
        <taxon>Bacillus cereus group</taxon>
    </lineage>
</organism>
<dbReference type="SUPFAM" id="SSF56988">
    <property type="entry name" value="Anthrax protective antigen"/>
    <property type="match status" value="1"/>
</dbReference>
<proteinExistence type="predicted"/>
<dbReference type="GO" id="GO:0005576">
    <property type="term" value="C:extracellular region"/>
    <property type="evidence" value="ECO:0007669"/>
    <property type="project" value="InterPro"/>
</dbReference>
<dbReference type="InterPro" id="IPR037149">
    <property type="entry name" value="PA_heptamer_dom_sf"/>
</dbReference>
<gene>
    <name evidence="3" type="ORF">CN980_33190</name>
</gene>
<sequence>SIQSQGETIDLETTQSSGQYGILEPATGNLVTDAGKQWDHIRSNIDATSGSLILETGKETLERRVAARDVNNPEDKTPEITVGEAIKKAFGAVERDGQLYYTEKDTGKEIPIYESAINVVVDKRTQ</sequence>
<evidence type="ECO:0000313" key="3">
    <source>
        <dbReference type="EMBL" id="PGO51165.1"/>
    </source>
</evidence>
<dbReference type="EMBL" id="NUIQ01000525">
    <property type="protein sequence ID" value="PGO51165.1"/>
    <property type="molecule type" value="Genomic_DNA"/>
</dbReference>
<accession>A0A9X7C4N7</accession>
<dbReference type="Gene3D" id="2.60.120.240">
    <property type="entry name" value="Protective antigen, heptamerisation domain"/>
    <property type="match status" value="1"/>
</dbReference>
<feature type="region of interest" description="Disordered" evidence="1">
    <location>
        <begin position="1"/>
        <end position="20"/>
    </location>
</feature>
<dbReference type="Gene3D" id="3.10.20.110">
    <property type="match status" value="1"/>
</dbReference>
<dbReference type="InterPro" id="IPR003896">
    <property type="entry name" value="Bacterial_exotoxin_B"/>
</dbReference>
<comment type="caution">
    <text evidence="3">The sequence shown here is derived from an EMBL/GenBank/DDBJ whole genome shotgun (WGS) entry which is preliminary data.</text>
</comment>
<dbReference type="AlphaFoldDB" id="A0A9X7C4N7"/>
<dbReference type="GO" id="GO:0051260">
    <property type="term" value="P:protein homooligomerization"/>
    <property type="evidence" value="ECO:0007669"/>
    <property type="project" value="InterPro"/>
</dbReference>
<evidence type="ECO:0000256" key="1">
    <source>
        <dbReference type="SAM" id="MobiDB-lite"/>
    </source>
</evidence>